<dbReference type="AlphaFoldDB" id="A0A918MJU7"/>
<evidence type="ECO:0000313" key="2">
    <source>
        <dbReference type="EMBL" id="GGW28794.1"/>
    </source>
</evidence>
<dbReference type="Proteomes" id="UP000620224">
    <property type="component" value="Unassembled WGS sequence"/>
</dbReference>
<evidence type="ECO:0000256" key="1">
    <source>
        <dbReference type="SAM" id="Phobius"/>
    </source>
</evidence>
<proteinExistence type="predicted"/>
<keyword evidence="1" id="KW-1133">Transmembrane helix</keyword>
<name>A0A918MJU7_9ACTN</name>
<reference evidence="2" key="2">
    <citation type="submission" date="2020-09" db="EMBL/GenBank/DDBJ databases">
        <authorList>
            <person name="Sun Q."/>
            <person name="Ohkuma M."/>
        </authorList>
    </citation>
    <scope>NUCLEOTIDE SEQUENCE</scope>
    <source>
        <strain evidence="2">JCM 4490</strain>
    </source>
</reference>
<comment type="caution">
    <text evidence="2">The sequence shown here is derived from an EMBL/GenBank/DDBJ whole genome shotgun (WGS) entry which is preliminary data.</text>
</comment>
<sequence>MFLLCLATLLGLMASVAAVLGIAAITRGWMLPKVRPGIARPRLYGWGVLLFAFGMCLMAIGTEVLTGTFHLLGRPAGFLALLLGSRVIRASRHPEAAALQDLAEF</sequence>
<keyword evidence="3" id="KW-1185">Reference proteome</keyword>
<keyword evidence="1" id="KW-0472">Membrane</keyword>
<gene>
    <name evidence="2" type="ORF">GCM10010503_00270</name>
</gene>
<evidence type="ECO:0000313" key="3">
    <source>
        <dbReference type="Proteomes" id="UP000620224"/>
    </source>
</evidence>
<reference evidence="2" key="1">
    <citation type="journal article" date="2014" name="Int. J. Syst. Evol. Microbiol.">
        <title>Complete genome sequence of Corynebacterium casei LMG S-19264T (=DSM 44701T), isolated from a smear-ripened cheese.</title>
        <authorList>
            <consortium name="US DOE Joint Genome Institute (JGI-PGF)"/>
            <person name="Walter F."/>
            <person name="Albersmeier A."/>
            <person name="Kalinowski J."/>
            <person name="Ruckert C."/>
        </authorList>
    </citation>
    <scope>NUCLEOTIDE SEQUENCE</scope>
    <source>
        <strain evidence="2">JCM 4490</strain>
    </source>
</reference>
<dbReference type="EMBL" id="BMUE01000001">
    <property type="protein sequence ID" value="GGW28794.1"/>
    <property type="molecule type" value="Genomic_DNA"/>
</dbReference>
<feature type="transmembrane region" description="Helical" evidence="1">
    <location>
        <begin position="45"/>
        <end position="65"/>
    </location>
</feature>
<keyword evidence="1" id="KW-0812">Transmembrane</keyword>
<protein>
    <submittedName>
        <fullName evidence="2">Uncharacterized protein</fullName>
    </submittedName>
</protein>
<organism evidence="2 3">
    <name type="scientific">Streptomyces lucensis JCM 4490</name>
    <dbReference type="NCBI Taxonomy" id="1306176"/>
    <lineage>
        <taxon>Bacteria</taxon>
        <taxon>Bacillati</taxon>
        <taxon>Actinomycetota</taxon>
        <taxon>Actinomycetes</taxon>
        <taxon>Kitasatosporales</taxon>
        <taxon>Streptomycetaceae</taxon>
        <taxon>Streptomyces</taxon>
    </lineage>
</organism>
<accession>A0A918MJU7</accession>